<dbReference type="CDD" id="cd02224">
    <property type="entry name" value="cupin_SPO2919-like"/>
    <property type="match status" value="1"/>
</dbReference>
<reference evidence="4" key="1">
    <citation type="submission" date="2007-11" db="EMBL/GenBank/DDBJ databases">
        <title>Complete genome sequence of Clostridium phytofermentans ISDg.</title>
        <authorList>
            <person name="Leschine S.B."/>
            <person name="Warnick T.A."/>
            <person name="Blanchard J.L."/>
            <person name="Schnell D.J."/>
            <person name="Petit E.L."/>
            <person name="LaTouf W.G."/>
            <person name="Copeland A."/>
            <person name="Lucas S."/>
            <person name="Lapidus A."/>
            <person name="Barry K."/>
            <person name="Glavina del Rio T."/>
            <person name="Dalin E."/>
            <person name="Tice H."/>
            <person name="Pitluck S."/>
            <person name="Kiss H."/>
            <person name="Brettin T."/>
            <person name="Bruce D."/>
            <person name="Detter J.C."/>
            <person name="Han C."/>
            <person name="Kuske C."/>
            <person name="Schmutz J."/>
            <person name="Larimer F."/>
            <person name="Land M."/>
            <person name="Hauser L."/>
            <person name="Kyrpides N."/>
            <person name="Kim E.A."/>
            <person name="Richardson P."/>
        </authorList>
    </citation>
    <scope>NUCLEOTIDE SEQUENCE [LARGE SCALE GENOMIC DNA]</scope>
    <source>
        <strain evidence="4">ATCC 700394 / DSM 18823 / ISDg</strain>
    </source>
</reference>
<keyword evidence="1" id="KW-0479">Metal-binding</keyword>
<dbReference type="InterPro" id="IPR011051">
    <property type="entry name" value="RmlC_Cupin_sf"/>
</dbReference>
<keyword evidence="4" id="KW-1185">Reference proteome</keyword>
<dbReference type="SUPFAM" id="SSF51182">
    <property type="entry name" value="RmlC-like cupins"/>
    <property type="match status" value="1"/>
</dbReference>
<dbReference type="EMBL" id="CP000885">
    <property type="protein sequence ID" value="ABX42527.1"/>
    <property type="molecule type" value="Genomic_DNA"/>
</dbReference>
<dbReference type="KEGG" id="cpy:Cphy_2161"/>
<dbReference type="InterPro" id="IPR051610">
    <property type="entry name" value="GPI/OXD"/>
</dbReference>
<organism evidence="3 4">
    <name type="scientific">Lachnoclostridium phytofermentans (strain ATCC 700394 / DSM 18823 / ISDg)</name>
    <name type="common">Clostridium phytofermentans</name>
    <dbReference type="NCBI Taxonomy" id="357809"/>
    <lineage>
        <taxon>Bacteria</taxon>
        <taxon>Bacillati</taxon>
        <taxon>Bacillota</taxon>
        <taxon>Clostridia</taxon>
        <taxon>Lachnospirales</taxon>
        <taxon>Lachnospiraceae</taxon>
    </lineage>
</organism>
<sequence>MVNIFNMDNIPNEYTMDFLGKANTSYLGKLAGSDKLYVNIDRISPGAKSAKYHSHTKQEEFFIILSGYGTLRIDGKEYLVKKGDFVSKPAGKGIAHQFINTGEEVLEILDVGTKEEGDIAYYPDEEIYYFSDENLVFNVNSKLSTWDSEPNK</sequence>
<gene>
    <name evidence="3" type="ordered locus">Cphy_2161</name>
</gene>
<feature type="domain" description="Cupin type-2" evidence="2">
    <location>
        <begin position="42"/>
        <end position="111"/>
    </location>
</feature>
<dbReference type="RefSeq" id="WP_012200181.1">
    <property type="nucleotide sequence ID" value="NC_010001.1"/>
</dbReference>
<evidence type="ECO:0000259" key="2">
    <source>
        <dbReference type="Pfam" id="PF07883"/>
    </source>
</evidence>
<dbReference type="eggNOG" id="COG3837">
    <property type="taxonomic scope" value="Bacteria"/>
</dbReference>
<dbReference type="Proteomes" id="UP000000370">
    <property type="component" value="Chromosome"/>
</dbReference>
<name>A9KJB5_LACP7</name>
<accession>A9KJB5</accession>
<evidence type="ECO:0000256" key="1">
    <source>
        <dbReference type="ARBA" id="ARBA00022723"/>
    </source>
</evidence>
<dbReference type="STRING" id="357809.Cphy_2161"/>
<dbReference type="Gene3D" id="2.60.120.10">
    <property type="entry name" value="Jelly Rolls"/>
    <property type="match status" value="1"/>
</dbReference>
<dbReference type="HOGENOM" id="CLU_119066_1_0_9"/>
<evidence type="ECO:0000313" key="3">
    <source>
        <dbReference type="EMBL" id="ABX42527.1"/>
    </source>
</evidence>
<evidence type="ECO:0000313" key="4">
    <source>
        <dbReference type="Proteomes" id="UP000000370"/>
    </source>
</evidence>
<dbReference type="AlphaFoldDB" id="A9KJB5"/>
<proteinExistence type="predicted"/>
<dbReference type="InterPro" id="IPR014710">
    <property type="entry name" value="RmlC-like_jellyroll"/>
</dbReference>
<dbReference type="Pfam" id="PF07883">
    <property type="entry name" value="Cupin_2"/>
    <property type="match status" value="1"/>
</dbReference>
<dbReference type="PANTHER" id="PTHR35848">
    <property type="entry name" value="OXALATE-BINDING PROTEIN"/>
    <property type="match status" value="1"/>
</dbReference>
<dbReference type="GO" id="GO:0046872">
    <property type="term" value="F:metal ion binding"/>
    <property type="evidence" value="ECO:0007669"/>
    <property type="project" value="UniProtKB-KW"/>
</dbReference>
<protein>
    <submittedName>
        <fullName evidence="3">Cupin 2 conserved barrel domain protein</fullName>
    </submittedName>
</protein>
<dbReference type="OrthoDB" id="9797047at2"/>
<dbReference type="InterPro" id="IPR013096">
    <property type="entry name" value="Cupin_2"/>
</dbReference>